<evidence type="ECO:0000313" key="7">
    <source>
        <dbReference type="EMBL" id="KGQ00912.1"/>
    </source>
</evidence>
<dbReference type="PANTHER" id="PTHR43341:SF35">
    <property type="entry name" value="ACID TRANSPORTER, PUTATIVE-RELATED"/>
    <property type="match status" value="1"/>
</dbReference>
<feature type="transmembrane region" description="Helical" evidence="5">
    <location>
        <begin position="294"/>
        <end position="311"/>
    </location>
</feature>
<dbReference type="PANTHER" id="PTHR43341">
    <property type="entry name" value="AMINO ACID PERMEASE"/>
    <property type="match status" value="1"/>
</dbReference>
<name>A0A0A2V3F6_PARBA</name>
<dbReference type="eggNOG" id="KOG1286">
    <property type="taxonomic scope" value="Eukaryota"/>
</dbReference>
<dbReference type="AlphaFoldDB" id="A0A0A2V3F6"/>
<feature type="transmembrane region" description="Helical" evidence="5">
    <location>
        <begin position="570"/>
        <end position="592"/>
    </location>
</feature>
<dbReference type="GO" id="GO:0015171">
    <property type="term" value="F:amino acid transmembrane transporter activity"/>
    <property type="evidence" value="ECO:0007669"/>
    <property type="project" value="TreeGrafter"/>
</dbReference>
<feature type="transmembrane region" description="Helical" evidence="5">
    <location>
        <begin position="438"/>
        <end position="456"/>
    </location>
</feature>
<keyword evidence="8" id="KW-1185">Reference proteome</keyword>
<dbReference type="InterPro" id="IPR004841">
    <property type="entry name" value="AA-permease/SLC12A_dom"/>
</dbReference>
<protein>
    <recommendedName>
        <fullName evidence="6">Amino acid permease/ SLC12A domain-containing protein</fullName>
    </recommendedName>
</protein>
<evidence type="ECO:0000256" key="2">
    <source>
        <dbReference type="ARBA" id="ARBA00022692"/>
    </source>
</evidence>
<feature type="transmembrane region" description="Helical" evidence="5">
    <location>
        <begin position="476"/>
        <end position="499"/>
    </location>
</feature>
<feature type="transmembrane region" description="Helical" evidence="5">
    <location>
        <begin position="541"/>
        <end position="558"/>
    </location>
</feature>
<dbReference type="HOGENOM" id="CLU_007946_13_0_1"/>
<feature type="domain" description="Amino acid permease/ SLC12A" evidence="6">
    <location>
        <begin position="184"/>
        <end position="681"/>
    </location>
</feature>
<keyword evidence="2 5" id="KW-0812">Transmembrane</keyword>
<dbReference type="KEGG" id="pbl:PAAG_12415"/>
<evidence type="ECO:0000313" key="8">
    <source>
        <dbReference type="Proteomes" id="UP000002059"/>
    </source>
</evidence>
<dbReference type="VEuPathDB" id="FungiDB:PAAG_12415"/>
<accession>A0A0A2V3F6</accession>
<evidence type="ECO:0000259" key="6">
    <source>
        <dbReference type="Pfam" id="PF00324"/>
    </source>
</evidence>
<evidence type="ECO:0000256" key="5">
    <source>
        <dbReference type="SAM" id="Phobius"/>
    </source>
</evidence>
<feature type="transmembrane region" description="Helical" evidence="5">
    <location>
        <begin position="205"/>
        <end position="228"/>
    </location>
</feature>
<dbReference type="GO" id="GO:0016020">
    <property type="term" value="C:membrane"/>
    <property type="evidence" value="ECO:0007669"/>
    <property type="project" value="UniProtKB-SubCell"/>
</dbReference>
<feature type="transmembrane region" description="Helical" evidence="5">
    <location>
        <begin position="396"/>
        <end position="417"/>
    </location>
</feature>
<dbReference type="OrthoDB" id="3900342at2759"/>
<gene>
    <name evidence="7" type="ORF">PAAG_12415</name>
</gene>
<dbReference type="RefSeq" id="XP_015702480.1">
    <property type="nucleotide sequence ID" value="XM_015847908.1"/>
</dbReference>
<feature type="transmembrane region" description="Helical" evidence="5">
    <location>
        <begin position="249"/>
        <end position="274"/>
    </location>
</feature>
<comment type="subcellular location">
    <subcellularLocation>
        <location evidence="1">Membrane</location>
        <topology evidence="1">Multi-pass membrane protein</topology>
    </subcellularLocation>
</comment>
<dbReference type="Proteomes" id="UP000002059">
    <property type="component" value="Partially assembled WGS sequence"/>
</dbReference>
<keyword evidence="3 5" id="KW-1133">Transmembrane helix</keyword>
<dbReference type="InterPro" id="IPR050524">
    <property type="entry name" value="APC_YAT"/>
</dbReference>
<keyword evidence="4 5" id="KW-0472">Membrane</keyword>
<proteinExistence type="predicted"/>
<reference evidence="7 8" key="1">
    <citation type="journal article" date="2011" name="PLoS Genet.">
        <title>Comparative genomic analysis of human fungal pathogens causing paracoccidioidomycosis.</title>
        <authorList>
            <person name="Desjardins C.A."/>
            <person name="Champion M.D."/>
            <person name="Holder J.W."/>
            <person name="Muszewska A."/>
            <person name="Goldberg J."/>
            <person name="Bailao A.M."/>
            <person name="Brigido M.M."/>
            <person name="Ferreira M.E."/>
            <person name="Garcia A.M."/>
            <person name="Grynberg M."/>
            <person name="Gujja S."/>
            <person name="Heiman D.I."/>
            <person name="Henn M.R."/>
            <person name="Kodira C.D."/>
            <person name="Leon-Narvaez H."/>
            <person name="Longo L.V."/>
            <person name="Ma L.J."/>
            <person name="Malavazi I."/>
            <person name="Matsuo A.L."/>
            <person name="Morais F.V."/>
            <person name="Pereira M."/>
            <person name="Rodriguez-Brito S."/>
            <person name="Sakthikumar S."/>
            <person name="Salem-Izacc S.M."/>
            <person name="Sykes S.M."/>
            <person name="Teixeira M.M."/>
            <person name="Vallejo M.C."/>
            <person name="Walter M.E."/>
            <person name="Yandava C."/>
            <person name="Young S."/>
            <person name="Zeng Q."/>
            <person name="Zucker J."/>
            <person name="Felipe M.S."/>
            <person name="Goldman G.H."/>
            <person name="Haas B.J."/>
            <person name="McEwen J.G."/>
            <person name="Nino-Vega G."/>
            <person name="Puccia R."/>
            <person name="San-Blas G."/>
            <person name="Soares C.M."/>
            <person name="Birren B.W."/>
            <person name="Cuomo C.A."/>
        </authorList>
    </citation>
    <scope>NUCLEOTIDE SEQUENCE [LARGE SCALE GENOMIC DNA]</scope>
    <source>
        <strain evidence="8">ATCC MYA-826 / Pb01</strain>
    </source>
</reference>
<dbReference type="EMBL" id="KN294016">
    <property type="protein sequence ID" value="KGQ00912.1"/>
    <property type="molecule type" value="Genomic_DNA"/>
</dbReference>
<feature type="transmembrane region" description="Helical" evidence="5">
    <location>
        <begin position="323"/>
        <end position="343"/>
    </location>
</feature>
<dbReference type="GeneID" id="9093631"/>
<feature type="transmembrane region" description="Helical" evidence="5">
    <location>
        <begin position="657"/>
        <end position="677"/>
    </location>
</feature>
<dbReference type="Pfam" id="PF00324">
    <property type="entry name" value="AA_permease"/>
    <property type="match status" value="1"/>
</dbReference>
<evidence type="ECO:0000256" key="4">
    <source>
        <dbReference type="ARBA" id="ARBA00023136"/>
    </source>
</evidence>
<evidence type="ECO:0000256" key="1">
    <source>
        <dbReference type="ARBA" id="ARBA00004141"/>
    </source>
</evidence>
<dbReference type="Gene3D" id="1.20.1740.10">
    <property type="entry name" value="Amino acid/polyamine transporter I"/>
    <property type="match status" value="1"/>
</dbReference>
<organism evidence="7 8">
    <name type="scientific">Paracoccidioides lutzii (strain ATCC MYA-826 / Pb01)</name>
    <name type="common">Paracoccidioides brasiliensis</name>
    <dbReference type="NCBI Taxonomy" id="502779"/>
    <lineage>
        <taxon>Eukaryota</taxon>
        <taxon>Fungi</taxon>
        <taxon>Dikarya</taxon>
        <taxon>Ascomycota</taxon>
        <taxon>Pezizomycotina</taxon>
        <taxon>Eurotiomycetes</taxon>
        <taxon>Eurotiomycetidae</taxon>
        <taxon>Onygenales</taxon>
        <taxon>Ajellomycetaceae</taxon>
        <taxon>Paracoccidioides</taxon>
    </lineage>
</organism>
<sequence length="777" mass="86084">MTENIAAYLIQIGTNRTGDHPFANRSPGIGRSMPLVFVCIGRRVIPLLANRPSALVPDTEVHYWTLATDADLQRGGVSKGADHCSFSSLSTPEEYSRIDWWDEYELARSPCNALYIPRSFTFRILPFTLTDRPGRKTQTHFHELHEEDTQLSDDQGERVGHHLFMDEAQVEEERKTRGDSVCTIGNGLFLGSGRSLASAGPGGAVLGYILMGTVIASVVSCLGEMTALMPVNAPVMEFPRRFLDRGVGFAIGWIYWFAYAVLAADQLVAVANTIRFKYIDDKGTHLEWVTGGSVHPAVWVSVVLIAVTLINTLPVKYYGQLEYVFGCIKICFLVLVILLMVILDTIQPLDTSYYTTPVGTRYWDSPYSFFAPRYTVRSHTTGEVQRVIEGSVGTFLGMWTTFTNIIFSYVGMDMVAATAAESKALSNAESMKMASRKVSIRAVTLYTLCMLTSSFVVPYDHPFLNGRGQSESAHSIFLIAVVQGGLPAAAHFFNAIYLFSAFSSGINSMYVSSRVLHTLALRDQTGPEFITRRLRQCHNGVPLRAVLVTGALMCLGYLGIGSSGQRLSELSTNCTVSCLIVYIVICGTYLGFFKTLHDVKRYGNTSEAQAACYDRNHPQYPYKSHGQWLKACYGLVVCTVLVVFNGVPSFLQDPFDIRGFFASYIGVPVFFVLVIGYKLSKHGFNFSQWGPERSNDLRNCVQVTSEKRKGRLHFPDEGLTKDNVLELIQWIWSKLASSSSTLDTWFDHNLGTLKKSGGLVFVKLDPDLEASTAEAKG</sequence>
<evidence type="ECO:0000256" key="3">
    <source>
        <dbReference type="ARBA" id="ARBA00022989"/>
    </source>
</evidence>
<dbReference type="OMA" id="IVYATIC"/>
<feature type="transmembrane region" description="Helical" evidence="5">
    <location>
        <begin position="631"/>
        <end position="651"/>
    </location>
</feature>